<protein>
    <submittedName>
        <fullName evidence="3">Uncharacterized protein</fullName>
    </submittedName>
</protein>
<gene>
    <name evidence="3" type="ORF">ADK41_09610</name>
</gene>
<comment type="caution">
    <text evidence="3">The sequence shown here is derived from an EMBL/GenBank/DDBJ whole genome shotgun (WGS) entry which is preliminary data.</text>
</comment>
<evidence type="ECO:0000313" key="4">
    <source>
        <dbReference type="Proteomes" id="UP000037773"/>
    </source>
</evidence>
<feature type="compositionally biased region" description="Low complexity" evidence="1">
    <location>
        <begin position="95"/>
        <end position="104"/>
    </location>
</feature>
<feature type="signal peptide" evidence="2">
    <location>
        <begin position="1"/>
        <end position="27"/>
    </location>
</feature>
<reference evidence="3 4" key="1">
    <citation type="submission" date="2015-07" db="EMBL/GenBank/DDBJ databases">
        <authorList>
            <person name="Noorani M."/>
        </authorList>
    </citation>
    <scope>NUCLEOTIDE SEQUENCE [LARGE SCALE GENOMIC DNA]</scope>
    <source>
        <strain evidence="3 4">NRRL B-24567</strain>
    </source>
</reference>
<keyword evidence="4" id="KW-1185">Reference proteome</keyword>
<accession>A0A0M8QSE8</accession>
<sequence length="213" mass="20916">MRRTARALSLATATGAALVALAPAVFAGTVPDDGASWGAASHAPCPEPGEHGWEPDAPEPGGPEAAVPKSTALDGPGAESDAGLGPEDPEGPEGLEGLEAGIPAPEEPEDAEELKGLEDAEDPEESDPDEPGAVGPKAPKPEPTAYKPPAPEPTGSKATPCASAPAYQGVHAGGGGAFTDSVPALVAGGLLIAGACAAAAHRVHRDRTARTDG</sequence>
<dbReference type="RefSeq" id="WP_030819096.1">
    <property type="nucleotide sequence ID" value="NZ_LGCN01000096.1"/>
</dbReference>
<keyword evidence="2" id="KW-0732">Signal</keyword>
<dbReference type="AlphaFoldDB" id="A0A0M8QSE8"/>
<evidence type="ECO:0000256" key="1">
    <source>
        <dbReference type="SAM" id="MobiDB-lite"/>
    </source>
</evidence>
<name>A0A0M8QSE8_9ACTN</name>
<feature type="region of interest" description="Disordered" evidence="1">
    <location>
        <begin position="37"/>
        <end position="181"/>
    </location>
</feature>
<dbReference type="OrthoDB" id="4335730at2"/>
<dbReference type="EMBL" id="LGCN01000096">
    <property type="protein sequence ID" value="KOT41613.1"/>
    <property type="molecule type" value="Genomic_DNA"/>
</dbReference>
<proteinExistence type="predicted"/>
<evidence type="ECO:0000313" key="3">
    <source>
        <dbReference type="EMBL" id="KOT41613.1"/>
    </source>
</evidence>
<feature type="compositionally biased region" description="Acidic residues" evidence="1">
    <location>
        <begin position="119"/>
        <end position="130"/>
    </location>
</feature>
<evidence type="ECO:0000256" key="2">
    <source>
        <dbReference type="SAM" id="SignalP"/>
    </source>
</evidence>
<organism evidence="3 4">
    <name type="scientific">Streptomyces caelestis</name>
    <dbReference type="NCBI Taxonomy" id="36816"/>
    <lineage>
        <taxon>Bacteria</taxon>
        <taxon>Bacillati</taxon>
        <taxon>Actinomycetota</taxon>
        <taxon>Actinomycetes</taxon>
        <taxon>Kitasatosporales</taxon>
        <taxon>Streptomycetaceae</taxon>
        <taxon>Streptomyces</taxon>
    </lineage>
</organism>
<feature type="chain" id="PRO_5005820825" evidence="2">
    <location>
        <begin position="28"/>
        <end position="213"/>
    </location>
</feature>
<dbReference type="PATRIC" id="fig|36816.3.peg.2073"/>
<dbReference type="Proteomes" id="UP000037773">
    <property type="component" value="Unassembled WGS sequence"/>
</dbReference>